<evidence type="ECO:0000259" key="1">
    <source>
        <dbReference type="Pfam" id="PF13456"/>
    </source>
</evidence>
<name>A0ABQ8EB85_BRANA</name>
<keyword evidence="3" id="KW-1185">Reference proteome</keyword>
<dbReference type="EMBL" id="JAGKQM010000002">
    <property type="protein sequence ID" value="KAH0938882.1"/>
    <property type="molecule type" value="Genomic_DNA"/>
</dbReference>
<proteinExistence type="predicted"/>
<dbReference type="Pfam" id="PF13456">
    <property type="entry name" value="RVT_3"/>
    <property type="match status" value="1"/>
</dbReference>
<accession>A0ABQ8EB85</accession>
<dbReference type="CDD" id="cd06222">
    <property type="entry name" value="RNase_H_like"/>
    <property type="match status" value="1"/>
</dbReference>
<protein>
    <recommendedName>
        <fullName evidence="1">RNase H type-1 domain-containing protein</fullName>
    </recommendedName>
</protein>
<evidence type="ECO:0000313" key="3">
    <source>
        <dbReference type="Proteomes" id="UP000824890"/>
    </source>
</evidence>
<feature type="domain" description="RNase H type-1" evidence="1">
    <location>
        <begin position="85"/>
        <end position="203"/>
    </location>
</feature>
<dbReference type="PANTHER" id="PTHR47074">
    <property type="entry name" value="BNAC02G40300D PROTEIN"/>
    <property type="match status" value="1"/>
</dbReference>
<reference evidence="2 3" key="1">
    <citation type="submission" date="2021-05" db="EMBL/GenBank/DDBJ databases">
        <title>Genome Assembly of Synthetic Allotetraploid Brassica napus Reveals Homoeologous Exchanges between Subgenomes.</title>
        <authorList>
            <person name="Davis J.T."/>
        </authorList>
    </citation>
    <scope>NUCLEOTIDE SEQUENCE [LARGE SCALE GENOMIC DNA]</scope>
    <source>
        <strain evidence="3">cv. Da-Ae</strain>
        <tissue evidence="2">Seedling</tissue>
    </source>
</reference>
<evidence type="ECO:0000313" key="2">
    <source>
        <dbReference type="EMBL" id="KAH0938882.1"/>
    </source>
</evidence>
<gene>
    <name evidence="2" type="ORF">HID58_006343</name>
</gene>
<dbReference type="InterPro" id="IPR044730">
    <property type="entry name" value="RNase_H-like_dom_plant"/>
</dbReference>
<dbReference type="PANTHER" id="PTHR47074:SF11">
    <property type="entry name" value="REVERSE TRANSCRIPTASE-LIKE PROTEIN"/>
    <property type="match status" value="1"/>
</dbReference>
<dbReference type="Proteomes" id="UP000824890">
    <property type="component" value="Unassembled WGS sequence"/>
</dbReference>
<dbReference type="InterPro" id="IPR002156">
    <property type="entry name" value="RNaseH_domain"/>
</dbReference>
<dbReference type="InterPro" id="IPR052929">
    <property type="entry name" value="RNase_H-like_EbsB-rel"/>
</dbReference>
<organism evidence="2 3">
    <name type="scientific">Brassica napus</name>
    <name type="common">Rape</name>
    <dbReference type="NCBI Taxonomy" id="3708"/>
    <lineage>
        <taxon>Eukaryota</taxon>
        <taxon>Viridiplantae</taxon>
        <taxon>Streptophyta</taxon>
        <taxon>Embryophyta</taxon>
        <taxon>Tracheophyta</taxon>
        <taxon>Spermatophyta</taxon>
        <taxon>Magnoliopsida</taxon>
        <taxon>eudicotyledons</taxon>
        <taxon>Gunneridae</taxon>
        <taxon>Pentapetalae</taxon>
        <taxon>rosids</taxon>
        <taxon>malvids</taxon>
        <taxon>Brassicales</taxon>
        <taxon>Brassicaceae</taxon>
        <taxon>Brassiceae</taxon>
        <taxon>Brassica</taxon>
    </lineage>
</organism>
<comment type="caution">
    <text evidence="2">The sequence shown here is derived from an EMBL/GenBank/DDBJ whole genome shotgun (WGS) entry which is preliminary data.</text>
</comment>
<sequence length="235" mass="25628">MKSGTWNIQRVREVIAEEDVGLVLNTCFDLSSQDVKVWGFSGSGIYNSKSGYKLAETLETFQSPPSPATLKWQKPPLGVVKCNISSSWTSSSNIFGSAWIARDSFGTPLFHSRRAFPAAASTLEAELYTLGLAVNALHDLHFQRVIIEISSPRVLEALFNPAVVPTMALGISRILRSLNSFAQCQLLDAPVEVNSMAVEIASSVTRDRRLQSYVAKGGPSWLSSFLLSEARSSSI</sequence>